<accession>A0A4Q6I8Y5</accession>
<evidence type="ECO:0000313" key="2">
    <source>
        <dbReference type="Proteomes" id="UP000293377"/>
    </source>
</evidence>
<keyword evidence="2" id="KW-1185">Reference proteome</keyword>
<reference evidence="1 2" key="1">
    <citation type="submission" date="2018-06" db="EMBL/GenBank/DDBJ databases">
        <title>Complete Genome Sequence of Ehrlichia minasensis Isolated From Cattle.</title>
        <authorList>
            <person name="Aguiar D.M."/>
            <person name="Araujo J.P.A.Jr."/>
            <person name="Nakazato L."/>
            <person name="Bard E."/>
            <person name="Cabezas-Cruz A."/>
        </authorList>
    </citation>
    <scope>NUCLEOTIDE SEQUENCE [LARGE SCALE GENOMIC DNA]</scope>
    <source>
        <strain evidence="1 2">B11</strain>
    </source>
</reference>
<sequence length="198" mass="23232">MDLRLLLLECGSPVLLPTGACIYSTELGMYYTPDVNMNTKLVLTPHNSNYDKFRKVYGVRFTRYTSVRSITLNQDMVFMFGNNQRSGDIAFLVIRMPQYLMYRVSLCGLVLGKNDLLTCGCISEIREMISYEDYTLMLFDKFKKHMTINLFTPNPRTQVLDFYSDDGRLFYIWHLNTVLHDVKIDKTTDREIYVMKFQ</sequence>
<dbReference type="AlphaFoldDB" id="A0A4Q6I8Y5"/>
<protein>
    <submittedName>
        <fullName evidence="1">Uncharacterized protein</fullName>
    </submittedName>
</protein>
<comment type="caution">
    <text evidence="1">The sequence shown here is derived from an EMBL/GenBank/DDBJ whole genome shotgun (WGS) entry which is preliminary data.</text>
</comment>
<proteinExistence type="predicted"/>
<dbReference type="RefSeq" id="WP_129992486.1">
    <property type="nucleotide sequence ID" value="NZ_QOHL01000001.1"/>
</dbReference>
<dbReference type="EMBL" id="QOHL01000001">
    <property type="protein sequence ID" value="RZB13206.1"/>
    <property type="molecule type" value="Genomic_DNA"/>
</dbReference>
<name>A0A4Q6I8Y5_9RICK</name>
<gene>
    <name evidence="1" type="ORF">DRF75_00665</name>
</gene>
<evidence type="ECO:0000313" key="1">
    <source>
        <dbReference type="EMBL" id="RZB13206.1"/>
    </source>
</evidence>
<organism evidence="1 2">
    <name type="scientific">Ehrlichia minasensis</name>
    <dbReference type="NCBI Taxonomy" id="1242993"/>
    <lineage>
        <taxon>Bacteria</taxon>
        <taxon>Pseudomonadati</taxon>
        <taxon>Pseudomonadota</taxon>
        <taxon>Alphaproteobacteria</taxon>
        <taxon>Rickettsiales</taxon>
        <taxon>Anaplasmataceae</taxon>
        <taxon>Ehrlichia</taxon>
    </lineage>
</organism>
<dbReference type="Proteomes" id="UP000293377">
    <property type="component" value="Unassembled WGS sequence"/>
</dbReference>